<protein>
    <submittedName>
        <fullName evidence="1">Uncharacterized protein</fullName>
    </submittedName>
</protein>
<proteinExistence type="predicted"/>
<dbReference type="EMBL" id="MBTG01000027">
    <property type="protein sequence ID" value="OPH52052.1"/>
    <property type="molecule type" value="Genomic_DNA"/>
</dbReference>
<evidence type="ECO:0000313" key="1">
    <source>
        <dbReference type="EMBL" id="OPH52052.1"/>
    </source>
</evidence>
<reference evidence="2" key="1">
    <citation type="submission" date="2016-07" db="EMBL/GenBank/DDBJ databases">
        <authorList>
            <person name="Florea S."/>
            <person name="Webb J.S."/>
            <person name="Jaromczyk J."/>
            <person name="Schardl C.L."/>
        </authorList>
    </citation>
    <scope>NUCLEOTIDE SEQUENCE [LARGE SCALE GENOMIC DNA]</scope>
    <source>
        <strain evidence="2">CY1</strain>
    </source>
</reference>
<sequence length="147" mass="17301">MGARCCADDMAAAVKPGNRRWLPRVRCGIEKLDNRKWLFRVRCATEKLDNRKWLFRVRCATEKLGNRRWLPKVRRATEKACNCAIVHLFQPRIPLIRYMPAKVQAFWQQIEFYEGKAEKACRIAGISYFQVILQKKPAETQAFPIFK</sequence>
<gene>
    <name evidence="1" type="ORF">BC351_33350</name>
</gene>
<organism evidence="1 2">
    <name type="scientific">Paenibacillus ferrarius</name>
    <dbReference type="NCBI Taxonomy" id="1469647"/>
    <lineage>
        <taxon>Bacteria</taxon>
        <taxon>Bacillati</taxon>
        <taxon>Bacillota</taxon>
        <taxon>Bacilli</taxon>
        <taxon>Bacillales</taxon>
        <taxon>Paenibacillaceae</taxon>
        <taxon>Paenibacillus</taxon>
    </lineage>
</organism>
<dbReference type="AlphaFoldDB" id="A0A1V4HDU9"/>
<comment type="caution">
    <text evidence="1">The sequence shown here is derived from an EMBL/GenBank/DDBJ whole genome shotgun (WGS) entry which is preliminary data.</text>
</comment>
<evidence type="ECO:0000313" key="2">
    <source>
        <dbReference type="Proteomes" id="UP000190626"/>
    </source>
</evidence>
<accession>A0A1V4HDU9</accession>
<keyword evidence="2" id="KW-1185">Reference proteome</keyword>
<dbReference type="Proteomes" id="UP000190626">
    <property type="component" value="Unassembled WGS sequence"/>
</dbReference>
<name>A0A1V4HDU9_9BACL</name>